<dbReference type="InterPro" id="IPR036864">
    <property type="entry name" value="Zn2-C6_fun-type_DNA-bd_sf"/>
</dbReference>
<dbReference type="CDD" id="cd00067">
    <property type="entry name" value="GAL4"/>
    <property type="match status" value="1"/>
</dbReference>
<proteinExistence type="predicted"/>
<dbReference type="GO" id="GO:0000981">
    <property type="term" value="F:DNA-binding transcription factor activity, RNA polymerase II-specific"/>
    <property type="evidence" value="ECO:0007669"/>
    <property type="project" value="InterPro"/>
</dbReference>
<name>A0A0C3D1L0_OIDMZ</name>
<dbReference type="InterPro" id="IPR001138">
    <property type="entry name" value="Zn2Cys6_DnaBD"/>
</dbReference>
<evidence type="ECO:0000256" key="2">
    <source>
        <dbReference type="SAM" id="MobiDB-lite"/>
    </source>
</evidence>
<feature type="compositionally biased region" description="Low complexity" evidence="2">
    <location>
        <begin position="11"/>
        <end position="26"/>
    </location>
</feature>
<dbReference type="Gene3D" id="4.10.240.10">
    <property type="entry name" value="Zn(2)-C6 fungal-type DNA-binding domain"/>
    <property type="match status" value="1"/>
</dbReference>
<keyword evidence="5" id="KW-1185">Reference proteome</keyword>
<sequence length="444" mass="48666">MNLQTTPSTKGGSTSDSASGLAASSSGEDHSPANSLSVKVRSACNRCHGQKLRCVKKAGQAKCERCRKLHTLCKFSPRAPRLSLKHVEPAIDGVHERFPLSPYTHAPSVQDNPIFENGDNCEWLFPPHTSTRLASQPDLNMLPNLCNPMQSDSCQMQDQSWSSTLLNSVMSTPDPFRSFDMDLVHLDSGTKSTENILHPVGTPLPTRLEPPSKESIYSSSSAVRDLANLSIALHGCATNLPSMLEAGVFPPHISVREKQRARKVALFAIDELFSLTSEFIATMKRLSFADSETDSAIDLDKADNLRIESATPLLTFPQPLARSQPSARLSINDQPLPFSHLDESTTLLIMSCHSRLIETYVSLFRMMHACLEFNVVPQLEEGAVIILPRLQVGSFAAPSIEVRTGTMPSPGTASMYMLIITIFSTKLCEQLAEAMQMGQERQKG</sequence>
<evidence type="ECO:0000313" key="5">
    <source>
        <dbReference type="Proteomes" id="UP000054321"/>
    </source>
</evidence>
<protein>
    <recommendedName>
        <fullName evidence="3">Zn(2)-C6 fungal-type domain-containing protein</fullName>
    </recommendedName>
</protein>
<dbReference type="HOGENOM" id="CLU_616912_0_0_1"/>
<dbReference type="GO" id="GO:0008270">
    <property type="term" value="F:zinc ion binding"/>
    <property type="evidence" value="ECO:0007669"/>
    <property type="project" value="InterPro"/>
</dbReference>
<feature type="compositionally biased region" description="Polar residues" evidence="2">
    <location>
        <begin position="1"/>
        <end position="10"/>
    </location>
</feature>
<gene>
    <name evidence="4" type="ORF">OIDMADRAFT_177413</name>
</gene>
<dbReference type="InParanoid" id="A0A0C3D1L0"/>
<reference evidence="5" key="2">
    <citation type="submission" date="2015-01" db="EMBL/GenBank/DDBJ databases">
        <title>Evolutionary Origins and Diversification of the Mycorrhizal Mutualists.</title>
        <authorList>
            <consortium name="DOE Joint Genome Institute"/>
            <consortium name="Mycorrhizal Genomics Consortium"/>
            <person name="Kohler A."/>
            <person name="Kuo A."/>
            <person name="Nagy L.G."/>
            <person name="Floudas D."/>
            <person name="Copeland A."/>
            <person name="Barry K.W."/>
            <person name="Cichocki N."/>
            <person name="Veneault-Fourrey C."/>
            <person name="LaButti K."/>
            <person name="Lindquist E.A."/>
            <person name="Lipzen A."/>
            <person name="Lundell T."/>
            <person name="Morin E."/>
            <person name="Murat C."/>
            <person name="Riley R."/>
            <person name="Ohm R."/>
            <person name="Sun H."/>
            <person name="Tunlid A."/>
            <person name="Henrissat B."/>
            <person name="Grigoriev I.V."/>
            <person name="Hibbett D.S."/>
            <person name="Martin F."/>
        </authorList>
    </citation>
    <scope>NUCLEOTIDE SEQUENCE [LARGE SCALE GENOMIC DNA]</scope>
    <source>
        <strain evidence="5">Zn</strain>
    </source>
</reference>
<dbReference type="SUPFAM" id="SSF57701">
    <property type="entry name" value="Zn2/Cys6 DNA-binding domain"/>
    <property type="match status" value="1"/>
</dbReference>
<dbReference type="AlphaFoldDB" id="A0A0C3D1L0"/>
<dbReference type="EMBL" id="KN832872">
    <property type="protein sequence ID" value="KIN05094.1"/>
    <property type="molecule type" value="Genomic_DNA"/>
</dbReference>
<dbReference type="Proteomes" id="UP000054321">
    <property type="component" value="Unassembled WGS sequence"/>
</dbReference>
<evidence type="ECO:0000259" key="3">
    <source>
        <dbReference type="PROSITE" id="PS00463"/>
    </source>
</evidence>
<feature type="domain" description="Zn(2)-C6 fungal-type" evidence="3">
    <location>
        <begin position="43"/>
        <end position="73"/>
    </location>
</feature>
<dbReference type="PROSITE" id="PS00463">
    <property type="entry name" value="ZN2_CY6_FUNGAL_1"/>
    <property type="match status" value="1"/>
</dbReference>
<dbReference type="OrthoDB" id="4222821at2759"/>
<accession>A0A0C3D1L0</accession>
<organism evidence="4 5">
    <name type="scientific">Oidiodendron maius (strain Zn)</name>
    <dbReference type="NCBI Taxonomy" id="913774"/>
    <lineage>
        <taxon>Eukaryota</taxon>
        <taxon>Fungi</taxon>
        <taxon>Dikarya</taxon>
        <taxon>Ascomycota</taxon>
        <taxon>Pezizomycotina</taxon>
        <taxon>Leotiomycetes</taxon>
        <taxon>Leotiomycetes incertae sedis</taxon>
        <taxon>Myxotrichaceae</taxon>
        <taxon>Oidiodendron</taxon>
    </lineage>
</organism>
<keyword evidence="1" id="KW-0539">Nucleus</keyword>
<dbReference type="SMART" id="SM00066">
    <property type="entry name" value="GAL4"/>
    <property type="match status" value="1"/>
</dbReference>
<dbReference type="STRING" id="913774.A0A0C3D1L0"/>
<reference evidence="4 5" key="1">
    <citation type="submission" date="2014-04" db="EMBL/GenBank/DDBJ databases">
        <authorList>
            <consortium name="DOE Joint Genome Institute"/>
            <person name="Kuo A."/>
            <person name="Martino E."/>
            <person name="Perotto S."/>
            <person name="Kohler A."/>
            <person name="Nagy L.G."/>
            <person name="Floudas D."/>
            <person name="Copeland A."/>
            <person name="Barry K.W."/>
            <person name="Cichocki N."/>
            <person name="Veneault-Fourrey C."/>
            <person name="LaButti K."/>
            <person name="Lindquist E.A."/>
            <person name="Lipzen A."/>
            <person name="Lundell T."/>
            <person name="Morin E."/>
            <person name="Murat C."/>
            <person name="Sun H."/>
            <person name="Tunlid A."/>
            <person name="Henrissat B."/>
            <person name="Grigoriev I.V."/>
            <person name="Hibbett D.S."/>
            <person name="Martin F."/>
            <person name="Nordberg H.P."/>
            <person name="Cantor M.N."/>
            <person name="Hua S.X."/>
        </authorList>
    </citation>
    <scope>NUCLEOTIDE SEQUENCE [LARGE SCALE GENOMIC DNA]</scope>
    <source>
        <strain evidence="4 5">Zn</strain>
    </source>
</reference>
<evidence type="ECO:0000313" key="4">
    <source>
        <dbReference type="EMBL" id="KIN05094.1"/>
    </source>
</evidence>
<feature type="region of interest" description="Disordered" evidence="2">
    <location>
        <begin position="1"/>
        <end position="34"/>
    </location>
</feature>
<evidence type="ECO:0000256" key="1">
    <source>
        <dbReference type="ARBA" id="ARBA00023242"/>
    </source>
</evidence>